<gene>
    <name evidence="2" type="ORF">DAEQUDRAFT_661274</name>
</gene>
<protein>
    <submittedName>
        <fullName evidence="2">Alpha/beta-hydrolase</fullName>
    </submittedName>
</protein>
<dbReference type="InterPro" id="IPR050471">
    <property type="entry name" value="AB_hydrolase"/>
</dbReference>
<keyword evidence="3" id="KW-1185">Reference proteome</keyword>
<accession>A0A165U002</accession>
<evidence type="ECO:0000259" key="1">
    <source>
        <dbReference type="Pfam" id="PF00561"/>
    </source>
</evidence>
<keyword evidence="2" id="KW-0378">Hydrolase</keyword>
<dbReference type="Gene3D" id="3.40.50.1820">
    <property type="entry name" value="alpha/beta hydrolase"/>
    <property type="match status" value="1"/>
</dbReference>
<dbReference type="PANTHER" id="PTHR43433:SF5">
    <property type="entry name" value="AB HYDROLASE-1 DOMAIN-CONTAINING PROTEIN"/>
    <property type="match status" value="1"/>
</dbReference>
<name>A0A165U002_9APHY</name>
<dbReference type="GO" id="GO:0016787">
    <property type="term" value="F:hydrolase activity"/>
    <property type="evidence" value="ECO:0007669"/>
    <property type="project" value="UniProtKB-KW"/>
</dbReference>
<dbReference type="Pfam" id="PF00561">
    <property type="entry name" value="Abhydrolase_1"/>
    <property type="match status" value="1"/>
</dbReference>
<dbReference type="InterPro" id="IPR029058">
    <property type="entry name" value="AB_hydrolase_fold"/>
</dbReference>
<organism evidence="2 3">
    <name type="scientific">Daedalea quercina L-15889</name>
    <dbReference type="NCBI Taxonomy" id="1314783"/>
    <lineage>
        <taxon>Eukaryota</taxon>
        <taxon>Fungi</taxon>
        <taxon>Dikarya</taxon>
        <taxon>Basidiomycota</taxon>
        <taxon>Agaricomycotina</taxon>
        <taxon>Agaricomycetes</taxon>
        <taxon>Polyporales</taxon>
        <taxon>Fomitopsis</taxon>
    </lineage>
</organism>
<evidence type="ECO:0000313" key="2">
    <source>
        <dbReference type="EMBL" id="KZT74193.1"/>
    </source>
</evidence>
<dbReference type="AlphaFoldDB" id="A0A165U002"/>
<dbReference type="OrthoDB" id="19657at2759"/>
<feature type="domain" description="AB hydrolase-1" evidence="1">
    <location>
        <begin position="61"/>
        <end position="311"/>
    </location>
</feature>
<evidence type="ECO:0000313" key="3">
    <source>
        <dbReference type="Proteomes" id="UP000076727"/>
    </source>
</evidence>
<reference evidence="2 3" key="1">
    <citation type="journal article" date="2016" name="Mol. Biol. Evol.">
        <title>Comparative Genomics of Early-Diverging Mushroom-Forming Fungi Provides Insights into the Origins of Lignocellulose Decay Capabilities.</title>
        <authorList>
            <person name="Nagy L.G."/>
            <person name="Riley R."/>
            <person name="Tritt A."/>
            <person name="Adam C."/>
            <person name="Daum C."/>
            <person name="Floudas D."/>
            <person name="Sun H."/>
            <person name="Yadav J.S."/>
            <person name="Pangilinan J."/>
            <person name="Larsson K.H."/>
            <person name="Matsuura K."/>
            <person name="Barry K."/>
            <person name="Labutti K."/>
            <person name="Kuo R."/>
            <person name="Ohm R.A."/>
            <person name="Bhattacharya S.S."/>
            <person name="Shirouzu T."/>
            <person name="Yoshinaga Y."/>
            <person name="Martin F.M."/>
            <person name="Grigoriev I.V."/>
            <person name="Hibbett D.S."/>
        </authorList>
    </citation>
    <scope>NUCLEOTIDE SEQUENCE [LARGE SCALE GENOMIC DNA]</scope>
    <source>
        <strain evidence="2 3">L-15889</strain>
    </source>
</reference>
<dbReference type="InterPro" id="IPR000073">
    <property type="entry name" value="AB_hydrolase_1"/>
</dbReference>
<proteinExistence type="predicted"/>
<dbReference type="SUPFAM" id="SSF53474">
    <property type="entry name" value="alpha/beta-Hydrolases"/>
    <property type="match status" value="1"/>
</dbReference>
<dbReference type="Proteomes" id="UP000076727">
    <property type="component" value="Unassembled WGS sequence"/>
</dbReference>
<dbReference type="EMBL" id="KV429034">
    <property type="protein sequence ID" value="KZT74193.1"/>
    <property type="molecule type" value="Genomic_DNA"/>
</dbReference>
<sequence length="338" mass="37665">MSSDQVPVKTEADVQAIPTIFDAKTCTRKGLCPVTRIKNGKDPLESHSLYFEQHGTGPEKILLIMGLNSTSFGWFPQVEYFGQKSGYSVLVFDNRGVGNSDTPMGPYTTSAMADDVIVLLDYVGWTEKRDLHVVGGSMGGMIALELATKIPERIVSLTLAVTRAKRTLRSAFPSVSWVLDLTRALLLIQDPDVKIPLVLDMIFARDWLDDKAEDDPQGRTNREVQIVEYRRRFEVTRPQKPTGALSQMAAAITHNVSPERLRKISESIPKVIIVTGNEDHLVDPNNSRYMKAHMPEAELVEWEGAGHGIQVQCKDKLNALLERVAKEGRDRLAARVRS</sequence>
<dbReference type="PANTHER" id="PTHR43433">
    <property type="entry name" value="HYDROLASE, ALPHA/BETA FOLD FAMILY PROTEIN"/>
    <property type="match status" value="1"/>
</dbReference>
<dbReference type="PRINTS" id="PR00111">
    <property type="entry name" value="ABHYDROLASE"/>
</dbReference>
<dbReference type="STRING" id="1314783.A0A165U002"/>